<keyword evidence="2" id="KW-1133">Transmembrane helix</keyword>
<evidence type="ECO:0000313" key="3">
    <source>
        <dbReference type="EMBL" id="KAK5617384.1"/>
    </source>
</evidence>
<evidence type="ECO:0000313" key="4">
    <source>
        <dbReference type="Proteomes" id="UP001311232"/>
    </source>
</evidence>
<dbReference type="Proteomes" id="UP001311232">
    <property type="component" value="Unassembled WGS sequence"/>
</dbReference>
<dbReference type="AlphaFoldDB" id="A0AAV9S7R0"/>
<sequence>MPGLQNKAGTQSTPCLQSAATVRSTSGLQRKVVQPKSASTSFTRCRGCRKRDSSAPGIGGPADALAPAPELLLGFLCGFLSRLFQTQPDASAPAHASEVPGDASTPAHATEGLGDASAPAQVTEGPGDASAFAHATEGPGLISERRDQGFENEPPPDPVPEQFEKELVLVLASQPGDEGFEDEPPPHPVPEWFAERLIVVLASKGSPGHPDSCPVVGHQASSHVFIDGRSVTAGFLTNLQVPIDAGLHGLYASAGLHVITAVASLHGLYVFTAVAGLHGLYISVGLLVFTFAAAGLHGLYAFAGLHVFAAVAGLRGLYVFTAVASLHGLYVFTAVAGLHGLYVSVGLLVFTFAAAGLHGLYTFTGLHVFVAGLRSLYVFAAVAGLHGLYVFTAVAGLHGLYISVGLHVFAADRPSLCVAGLGSRPIFVSAREELLVTHLNFAPASGTLCIKGGVHFINLTTGACAHL</sequence>
<proteinExistence type="predicted"/>
<feature type="region of interest" description="Disordered" evidence="1">
    <location>
        <begin position="1"/>
        <end position="39"/>
    </location>
</feature>
<feature type="compositionally biased region" description="Polar residues" evidence="1">
    <location>
        <begin position="7"/>
        <end position="28"/>
    </location>
</feature>
<feature type="transmembrane region" description="Helical" evidence="2">
    <location>
        <begin position="388"/>
        <end position="409"/>
    </location>
</feature>
<keyword evidence="4" id="KW-1185">Reference proteome</keyword>
<reference evidence="3 4" key="1">
    <citation type="submission" date="2021-06" db="EMBL/GenBank/DDBJ databases">
        <authorList>
            <person name="Palmer J.M."/>
        </authorList>
    </citation>
    <scope>NUCLEOTIDE SEQUENCE [LARGE SCALE GENOMIC DNA]</scope>
    <source>
        <strain evidence="3 4">MEX-2019</strain>
        <tissue evidence="3">Muscle</tissue>
    </source>
</reference>
<comment type="caution">
    <text evidence="3">The sequence shown here is derived from an EMBL/GenBank/DDBJ whole genome shotgun (WGS) entry which is preliminary data.</text>
</comment>
<name>A0AAV9S7R0_9TELE</name>
<gene>
    <name evidence="3" type="ORF">CRENBAI_006788</name>
</gene>
<evidence type="ECO:0000256" key="2">
    <source>
        <dbReference type="SAM" id="Phobius"/>
    </source>
</evidence>
<evidence type="ECO:0000256" key="1">
    <source>
        <dbReference type="SAM" id="MobiDB-lite"/>
    </source>
</evidence>
<dbReference type="EMBL" id="JAHHUM010000729">
    <property type="protein sequence ID" value="KAK5617384.1"/>
    <property type="molecule type" value="Genomic_DNA"/>
</dbReference>
<keyword evidence="2" id="KW-0472">Membrane</keyword>
<keyword evidence="2" id="KW-0812">Transmembrane</keyword>
<organism evidence="3 4">
    <name type="scientific">Crenichthys baileyi</name>
    <name type="common">White River springfish</name>
    <dbReference type="NCBI Taxonomy" id="28760"/>
    <lineage>
        <taxon>Eukaryota</taxon>
        <taxon>Metazoa</taxon>
        <taxon>Chordata</taxon>
        <taxon>Craniata</taxon>
        <taxon>Vertebrata</taxon>
        <taxon>Euteleostomi</taxon>
        <taxon>Actinopterygii</taxon>
        <taxon>Neopterygii</taxon>
        <taxon>Teleostei</taxon>
        <taxon>Neoteleostei</taxon>
        <taxon>Acanthomorphata</taxon>
        <taxon>Ovalentaria</taxon>
        <taxon>Atherinomorphae</taxon>
        <taxon>Cyprinodontiformes</taxon>
        <taxon>Goodeidae</taxon>
        <taxon>Crenichthys</taxon>
    </lineage>
</organism>
<feature type="region of interest" description="Disordered" evidence="1">
    <location>
        <begin position="91"/>
        <end position="134"/>
    </location>
</feature>
<protein>
    <submittedName>
        <fullName evidence="3">Uncharacterized protein</fullName>
    </submittedName>
</protein>
<accession>A0AAV9S7R0</accession>